<dbReference type="RefSeq" id="WP_380431143.1">
    <property type="nucleotide sequence ID" value="NZ_JBHSAC010000041.1"/>
</dbReference>
<keyword evidence="4" id="KW-0378">Hydrolase</keyword>
<accession>A0ABV8D0Y3</accession>
<evidence type="ECO:0000259" key="3">
    <source>
        <dbReference type="Pfam" id="PF02517"/>
    </source>
</evidence>
<keyword evidence="2" id="KW-1133">Transmembrane helix</keyword>
<keyword evidence="2" id="KW-0472">Membrane</keyword>
<dbReference type="Pfam" id="PF02517">
    <property type="entry name" value="Rce1-like"/>
    <property type="match status" value="1"/>
</dbReference>
<feature type="transmembrane region" description="Helical" evidence="2">
    <location>
        <begin position="157"/>
        <end position="176"/>
    </location>
</feature>
<dbReference type="EMBL" id="JBHSAC010000041">
    <property type="protein sequence ID" value="MFC3932072.1"/>
    <property type="molecule type" value="Genomic_DNA"/>
</dbReference>
<feature type="transmembrane region" description="Helical" evidence="2">
    <location>
        <begin position="214"/>
        <end position="237"/>
    </location>
</feature>
<evidence type="ECO:0000313" key="4">
    <source>
        <dbReference type="EMBL" id="MFC3932072.1"/>
    </source>
</evidence>
<protein>
    <submittedName>
        <fullName evidence="4">CPBP family intramembrane glutamic endopeptidase</fullName>
        <ecNumber evidence="4">3.4.-.-</ecNumber>
    </submittedName>
</protein>
<dbReference type="EC" id="3.4.-.-" evidence="4"/>
<feature type="transmembrane region" description="Helical" evidence="2">
    <location>
        <begin position="50"/>
        <end position="69"/>
    </location>
</feature>
<gene>
    <name evidence="4" type="ORF">ACFOSE_04665</name>
</gene>
<evidence type="ECO:0000313" key="5">
    <source>
        <dbReference type="Proteomes" id="UP001595901"/>
    </source>
</evidence>
<comment type="caution">
    <text evidence="4">The sequence shown here is derived from an EMBL/GenBank/DDBJ whole genome shotgun (WGS) entry which is preliminary data.</text>
</comment>
<keyword evidence="5" id="KW-1185">Reference proteome</keyword>
<feature type="transmembrane region" description="Helical" evidence="2">
    <location>
        <begin position="257"/>
        <end position="276"/>
    </location>
</feature>
<evidence type="ECO:0000256" key="1">
    <source>
        <dbReference type="ARBA" id="ARBA00009067"/>
    </source>
</evidence>
<proteinExistence type="inferred from homology"/>
<evidence type="ECO:0000256" key="2">
    <source>
        <dbReference type="SAM" id="Phobius"/>
    </source>
</evidence>
<dbReference type="PANTHER" id="PTHR39430">
    <property type="entry name" value="MEMBRANE-ASSOCIATED PROTEASE-RELATED"/>
    <property type="match status" value="1"/>
</dbReference>
<feature type="transmembrane region" description="Helical" evidence="2">
    <location>
        <begin position="182"/>
        <end position="202"/>
    </location>
</feature>
<keyword evidence="2" id="KW-0812">Transmembrane</keyword>
<dbReference type="InterPro" id="IPR003675">
    <property type="entry name" value="Rce1/LyrA-like_dom"/>
</dbReference>
<dbReference type="PANTHER" id="PTHR39430:SF1">
    <property type="entry name" value="PROTEASE"/>
    <property type="match status" value="1"/>
</dbReference>
<feature type="transmembrane region" description="Helical" evidence="2">
    <location>
        <begin position="20"/>
        <end position="44"/>
    </location>
</feature>
<feature type="transmembrane region" description="Helical" evidence="2">
    <location>
        <begin position="90"/>
        <end position="112"/>
    </location>
</feature>
<name>A0ABV8D0Y3_9STRE</name>
<sequence length="286" mass="32015">MKKLPLNNTLTAAKTFSSGWKWLVLSYLLYGVIMDLSMTILPIFLPLDYISGSLLSYVFTAIAGVLFMLKIAKRSPQSLGLGKEKAALDYSWGWLLALVSLVIIWILTKAIGGLDFELSSSFSPLFFLMLLVGFIFQGFMEEFLFRGLLMPQLAFKWGVSAAAVINAVLFGLGHMINQGASVVSVTNTILIGLIFSAMYYYHDNLWFVSGFHSSWNFGLGPFLGIPVSGFVLPTTFFKTKLKASQIFWHGGRYGFEAGFFVTLLCIGILFIYLNLISKKIRRDWHE</sequence>
<organism evidence="4 5">
    <name type="scientific">Streptococcus dentapri</name>
    <dbReference type="NCBI Taxonomy" id="573564"/>
    <lineage>
        <taxon>Bacteria</taxon>
        <taxon>Bacillati</taxon>
        <taxon>Bacillota</taxon>
        <taxon>Bacilli</taxon>
        <taxon>Lactobacillales</taxon>
        <taxon>Streptococcaceae</taxon>
        <taxon>Streptococcus</taxon>
    </lineage>
</organism>
<comment type="similarity">
    <text evidence="1">Belongs to the UPF0177 family.</text>
</comment>
<feature type="domain" description="CAAX prenyl protease 2/Lysostaphin resistance protein A-like" evidence="3">
    <location>
        <begin position="125"/>
        <end position="217"/>
    </location>
</feature>
<feature type="transmembrane region" description="Helical" evidence="2">
    <location>
        <begin position="124"/>
        <end position="145"/>
    </location>
</feature>
<reference evidence="5" key="1">
    <citation type="journal article" date="2019" name="Int. J. Syst. Evol. Microbiol.">
        <title>The Global Catalogue of Microorganisms (GCM) 10K type strain sequencing project: providing services to taxonomists for standard genome sequencing and annotation.</title>
        <authorList>
            <consortium name="The Broad Institute Genomics Platform"/>
            <consortium name="The Broad Institute Genome Sequencing Center for Infectious Disease"/>
            <person name="Wu L."/>
            <person name="Ma J."/>
        </authorList>
    </citation>
    <scope>NUCLEOTIDE SEQUENCE [LARGE SCALE GENOMIC DNA]</scope>
    <source>
        <strain evidence="5">CCUG 58728</strain>
    </source>
</reference>
<dbReference type="Proteomes" id="UP001595901">
    <property type="component" value="Unassembled WGS sequence"/>
</dbReference>
<dbReference type="GO" id="GO:0016787">
    <property type="term" value="F:hydrolase activity"/>
    <property type="evidence" value="ECO:0007669"/>
    <property type="project" value="UniProtKB-KW"/>
</dbReference>